<proteinExistence type="predicted"/>
<gene>
    <name evidence="3" type="ORF">PDIGIT_LOCUS2285</name>
</gene>
<keyword evidence="4" id="KW-1185">Reference proteome</keyword>
<comment type="caution">
    <text evidence="3">The sequence shown here is derived from an EMBL/GenBank/DDBJ whole genome shotgun (WGS) entry which is preliminary data.</text>
</comment>
<accession>A0A9W4U4U9</accession>
<sequence length="366" mass="40538">MIPAKHLGRLGDRAKTLGTDPRTHPKLLEVLQSLHLDGDSHVGTNLTRESPLQDIISYVLDVNDILEDIHQNMDLSVPKISRSATEIVRSTKIVVGSDGNEIRLIFYRPSASLSGTPPPGVVYFHGGGMVILSTENPMHITWAEATARLGLVSIIVDFRNAVTRSGAHPFPAGLNDCTQAVQWIHNNKAELNISKIVLQGNSGGANLALATALKAKKEGWVSAIDGVFVTAPYISGTYHLPEEWKLENLPSLVECDGYLENMRTSALSSKLYDPSEHNARNPLAWPYWAEKKDLEGLPPHYIITDELDPWRDEGNAYYRKLVEAGVNAVGRMNLGMIHDGEMVFRHHIPELFLASLEEIRSFVFRV</sequence>
<keyword evidence="1" id="KW-0378">Hydrolase</keyword>
<evidence type="ECO:0000313" key="4">
    <source>
        <dbReference type="Proteomes" id="UP001152607"/>
    </source>
</evidence>
<dbReference type="AlphaFoldDB" id="A0A9W4U4U9"/>
<dbReference type="OrthoDB" id="408631at2759"/>
<dbReference type="Gene3D" id="3.40.50.1820">
    <property type="entry name" value="alpha/beta hydrolase"/>
    <property type="match status" value="1"/>
</dbReference>
<dbReference type="Pfam" id="PF07859">
    <property type="entry name" value="Abhydrolase_3"/>
    <property type="match status" value="1"/>
</dbReference>
<dbReference type="GO" id="GO:0016787">
    <property type="term" value="F:hydrolase activity"/>
    <property type="evidence" value="ECO:0007669"/>
    <property type="project" value="UniProtKB-KW"/>
</dbReference>
<reference evidence="3" key="1">
    <citation type="submission" date="2023-01" db="EMBL/GenBank/DDBJ databases">
        <authorList>
            <person name="Van Ghelder C."/>
            <person name="Rancurel C."/>
        </authorList>
    </citation>
    <scope>NUCLEOTIDE SEQUENCE</scope>
    <source>
        <strain evidence="3">CNCM I-4278</strain>
    </source>
</reference>
<organism evidence="3 4">
    <name type="scientific">Periconia digitata</name>
    <dbReference type="NCBI Taxonomy" id="1303443"/>
    <lineage>
        <taxon>Eukaryota</taxon>
        <taxon>Fungi</taxon>
        <taxon>Dikarya</taxon>
        <taxon>Ascomycota</taxon>
        <taxon>Pezizomycotina</taxon>
        <taxon>Dothideomycetes</taxon>
        <taxon>Pleosporomycetidae</taxon>
        <taxon>Pleosporales</taxon>
        <taxon>Massarineae</taxon>
        <taxon>Periconiaceae</taxon>
        <taxon>Periconia</taxon>
    </lineage>
</organism>
<dbReference type="SUPFAM" id="SSF53474">
    <property type="entry name" value="alpha/beta-Hydrolases"/>
    <property type="match status" value="1"/>
</dbReference>
<name>A0A9W4U4U9_9PLEO</name>
<dbReference type="InterPro" id="IPR029058">
    <property type="entry name" value="AB_hydrolase_fold"/>
</dbReference>
<dbReference type="InterPro" id="IPR050300">
    <property type="entry name" value="GDXG_lipolytic_enzyme"/>
</dbReference>
<feature type="domain" description="Alpha/beta hydrolase fold-3" evidence="2">
    <location>
        <begin position="121"/>
        <end position="339"/>
    </location>
</feature>
<dbReference type="InterPro" id="IPR013094">
    <property type="entry name" value="AB_hydrolase_3"/>
</dbReference>
<evidence type="ECO:0000259" key="2">
    <source>
        <dbReference type="Pfam" id="PF07859"/>
    </source>
</evidence>
<evidence type="ECO:0000256" key="1">
    <source>
        <dbReference type="ARBA" id="ARBA00022801"/>
    </source>
</evidence>
<protein>
    <recommendedName>
        <fullName evidence="2">Alpha/beta hydrolase fold-3 domain-containing protein</fullName>
    </recommendedName>
</protein>
<dbReference type="PANTHER" id="PTHR48081">
    <property type="entry name" value="AB HYDROLASE SUPERFAMILY PROTEIN C4A8.06C"/>
    <property type="match status" value="1"/>
</dbReference>
<dbReference type="EMBL" id="CAOQHR010000001">
    <property type="protein sequence ID" value="CAI6285566.1"/>
    <property type="molecule type" value="Genomic_DNA"/>
</dbReference>
<dbReference type="PANTHER" id="PTHR48081:SF8">
    <property type="entry name" value="ALPHA_BETA HYDROLASE FOLD-3 DOMAIN-CONTAINING PROTEIN-RELATED"/>
    <property type="match status" value="1"/>
</dbReference>
<dbReference type="Proteomes" id="UP001152607">
    <property type="component" value="Unassembled WGS sequence"/>
</dbReference>
<evidence type="ECO:0000313" key="3">
    <source>
        <dbReference type="EMBL" id="CAI6285566.1"/>
    </source>
</evidence>